<gene>
    <name evidence="2" type="ORF">CCMP2556_LOCUS20739</name>
</gene>
<dbReference type="EMBL" id="CAXAMN010012224">
    <property type="protein sequence ID" value="CAK9037613.1"/>
    <property type="molecule type" value="Genomic_DNA"/>
</dbReference>
<sequence length="156" mass="17302">MCGPVNAVWEDENNSVDGLEFSWLSRVPGVPRVAQEPLVVSLLLVVRPAPSSFLFLVHPSFRHCSTGPSFILLRSRRMLAGCLNLECQKFDDKTRSDWMKLMEAHRQAVSLANRFALLEEASDEEAQTRSVEWRGSGSSTARARDGAGRSGDRLVA</sequence>
<evidence type="ECO:0000313" key="2">
    <source>
        <dbReference type="EMBL" id="CAK9037613.1"/>
    </source>
</evidence>
<dbReference type="Proteomes" id="UP001642484">
    <property type="component" value="Unassembled WGS sequence"/>
</dbReference>
<proteinExistence type="predicted"/>
<comment type="caution">
    <text evidence="2">The sequence shown here is derived from an EMBL/GenBank/DDBJ whole genome shotgun (WGS) entry which is preliminary data.</text>
</comment>
<organism evidence="2 3">
    <name type="scientific">Durusdinium trenchii</name>
    <dbReference type="NCBI Taxonomy" id="1381693"/>
    <lineage>
        <taxon>Eukaryota</taxon>
        <taxon>Sar</taxon>
        <taxon>Alveolata</taxon>
        <taxon>Dinophyceae</taxon>
        <taxon>Suessiales</taxon>
        <taxon>Symbiodiniaceae</taxon>
        <taxon>Durusdinium</taxon>
    </lineage>
</organism>
<reference evidence="2 3" key="1">
    <citation type="submission" date="2024-02" db="EMBL/GenBank/DDBJ databases">
        <authorList>
            <person name="Chen Y."/>
            <person name="Shah S."/>
            <person name="Dougan E. K."/>
            <person name="Thang M."/>
            <person name="Chan C."/>
        </authorList>
    </citation>
    <scope>NUCLEOTIDE SEQUENCE [LARGE SCALE GENOMIC DNA]</scope>
</reference>
<keyword evidence="3" id="KW-1185">Reference proteome</keyword>
<feature type="compositionally biased region" description="Basic and acidic residues" evidence="1">
    <location>
        <begin position="142"/>
        <end position="156"/>
    </location>
</feature>
<evidence type="ECO:0000313" key="3">
    <source>
        <dbReference type="Proteomes" id="UP001642484"/>
    </source>
</evidence>
<evidence type="ECO:0000256" key="1">
    <source>
        <dbReference type="SAM" id="MobiDB-lite"/>
    </source>
</evidence>
<feature type="region of interest" description="Disordered" evidence="1">
    <location>
        <begin position="122"/>
        <end position="156"/>
    </location>
</feature>
<name>A0ABP0LF60_9DINO</name>
<protein>
    <submittedName>
        <fullName evidence="2">Uncharacterized protein</fullName>
    </submittedName>
</protein>
<accession>A0ABP0LF60</accession>